<protein>
    <submittedName>
        <fullName evidence="1">Uncharacterized protein</fullName>
    </submittedName>
</protein>
<proteinExistence type="predicted"/>
<reference evidence="1" key="1">
    <citation type="submission" date="2021-01" db="EMBL/GenBank/DDBJ databases">
        <authorList>
            <consortium name="Genoscope - CEA"/>
            <person name="William W."/>
        </authorList>
    </citation>
    <scope>NUCLEOTIDE SEQUENCE</scope>
</reference>
<evidence type="ECO:0000313" key="2">
    <source>
        <dbReference type="Proteomes" id="UP000683925"/>
    </source>
</evidence>
<comment type="caution">
    <text evidence="1">The sequence shown here is derived from an EMBL/GenBank/DDBJ whole genome shotgun (WGS) entry which is preliminary data.</text>
</comment>
<accession>A0A8S1WVC7</accession>
<organism evidence="1 2">
    <name type="scientific">Paramecium octaurelia</name>
    <dbReference type="NCBI Taxonomy" id="43137"/>
    <lineage>
        <taxon>Eukaryota</taxon>
        <taxon>Sar</taxon>
        <taxon>Alveolata</taxon>
        <taxon>Ciliophora</taxon>
        <taxon>Intramacronucleata</taxon>
        <taxon>Oligohymenophorea</taxon>
        <taxon>Peniculida</taxon>
        <taxon>Parameciidae</taxon>
        <taxon>Paramecium</taxon>
    </lineage>
</organism>
<sequence>MFPIWRKVQQRSNYMWNLESLDKLASQNCIDILLLESLSIMLSFISRLKKRLVKQRKR</sequence>
<evidence type="ECO:0000313" key="1">
    <source>
        <dbReference type="EMBL" id="CAD8193292.1"/>
    </source>
</evidence>
<name>A0A8S1WVC7_PAROT</name>
<dbReference type="Proteomes" id="UP000683925">
    <property type="component" value="Unassembled WGS sequence"/>
</dbReference>
<gene>
    <name evidence="1" type="ORF">POCTA_138.1.T1040072</name>
</gene>
<keyword evidence="2" id="KW-1185">Reference proteome</keyword>
<dbReference type="EMBL" id="CAJJDP010000104">
    <property type="protein sequence ID" value="CAD8193292.1"/>
    <property type="molecule type" value="Genomic_DNA"/>
</dbReference>
<dbReference type="OMA" id="NYMWNLE"/>
<dbReference type="AlphaFoldDB" id="A0A8S1WVC7"/>